<keyword evidence="1" id="KW-1133">Transmembrane helix</keyword>
<dbReference type="AlphaFoldDB" id="A0AAW2ZR73"/>
<proteinExistence type="predicted"/>
<sequence>MEVICHGQTPELLKEVSKSKTHTNMNDHIQPIISSDNQHLNKDGDRLLSSPLYYEFTDEPNKEIREYDIGERLTSKRRTALLVVWLVQGALASLTIMANVHSAIDIWECGTYFGVFYTFSKALLFTEVASIVIQLGCTALCLIAKKHNLMIVYTSVLYVFVSLIFFIGKAAILSSNPASTCTFVPKHTENWMLATLGLSFLIGLVSLVQIITILKVSDEPRLQEDVVVEPTPDYAKEKLIESEISSPA</sequence>
<name>A0AAW2ZR73_9EUKA</name>
<accession>A0AAW2ZR73</accession>
<evidence type="ECO:0000313" key="2">
    <source>
        <dbReference type="EMBL" id="KAL0491689.1"/>
    </source>
</evidence>
<organism evidence="2 3">
    <name type="scientific">Acrasis kona</name>
    <dbReference type="NCBI Taxonomy" id="1008807"/>
    <lineage>
        <taxon>Eukaryota</taxon>
        <taxon>Discoba</taxon>
        <taxon>Heterolobosea</taxon>
        <taxon>Tetramitia</taxon>
        <taxon>Eutetramitia</taxon>
        <taxon>Acrasidae</taxon>
        <taxon>Acrasis</taxon>
    </lineage>
</organism>
<feature type="transmembrane region" description="Helical" evidence="1">
    <location>
        <begin position="122"/>
        <end position="144"/>
    </location>
</feature>
<feature type="transmembrane region" description="Helical" evidence="1">
    <location>
        <begin position="80"/>
        <end position="102"/>
    </location>
</feature>
<keyword evidence="3" id="KW-1185">Reference proteome</keyword>
<dbReference type="Proteomes" id="UP001431209">
    <property type="component" value="Unassembled WGS sequence"/>
</dbReference>
<comment type="caution">
    <text evidence="2">The sequence shown here is derived from an EMBL/GenBank/DDBJ whole genome shotgun (WGS) entry which is preliminary data.</text>
</comment>
<reference evidence="2 3" key="1">
    <citation type="submission" date="2024-03" db="EMBL/GenBank/DDBJ databases">
        <title>The Acrasis kona genome and developmental transcriptomes reveal deep origins of eukaryotic multicellular pathways.</title>
        <authorList>
            <person name="Sheikh S."/>
            <person name="Fu C.-J."/>
            <person name="Brown M.W."/>
            <person name="Baldauf S.L."/>
        </authorList>
    </citation>
    <scope>NUCLEOTIDE SEQUENCE [LARGE SCALE GENOMIC DNA]</scope>
    <source>
        <strain evidence="2 3">ATCC MYA-3509</strain>
    </source>
</reference>
<feature type="transmembrane region" description="Helical" evidence="1">
    <location>
        <begin position="192"/>
        <end position="214"/>
    </location>
</feature>
<keyword evidence="1" id="KW-0472">Membrane</keyword>
<gene>
    <name evidence="2" type="ORF">AKO1_010169</name>
</gene>
<feature type="transmembrane region" description="Helical" evidence="1">
    <location>
        <begin position="151"/>
        <end position="172"/>
    </location>
</feature>
<dbReference type="EMBL" id="JAOPGA020001843">
    <property type="protein sequence ID" value="KAL0491689.1"/>
    <property type="molecule type" value="Genomic_DNA"/>
</dbReference>
<evidence type="ECO:0000313" key="3">
    <source>
        <dbReference type="Proteomes" id="UP001431209"/>
    </source>
</evidence>
<protein>
    <submittedName>
        <fullName evidence="2">Uncharacterized protein</fullName>
    </submittedName>
</protein>
<keyword evidence="1" id="KW-0812">Transmembrane</keyword>
<evidence type="ECO:0000256" key="1">
    <source>
        <dbReference type="SAM" id="Phobius"/>
    </source>
</evidence>